<dbReference type="Pfam" id="PF07331">
    <property type="entry name" value="TctB"/>
    <property type="match status" value="1"/>
</dbReference>
<protein>
    <submittedName>
        <fullName evidence="3">Tripartite tricarboxylate transporter TctB family protein</fullName>
    </submittedName>
</protein>
<name>A0ABP9PW69_9PSEU</name>
<feature type="transmembrane region" description="Helical" evidence="1">
    <location>
        <begin position="22"/>
        <end position="41"/>
    </location>
</feature>
<reference evidence="4" key="1">
    <citation type="journal article" date="2019" name="Int. J. Syst. Evol. Microbiol.">
        <title>The Global Catalogue of Microorganisms (GCM) 10K type strain sequencing project: providing services to taxonomists for standard genome sequencing and annotation.</title>
        <authorList>
            <consortium name="The Broad Institute Genomics Platform"/>
            <consortium name="The Broad Institute Genome Sequencing Center for Infectious Disease"/>
            <person name="Wu L."/>
            <person name="Ma J."/>
        </authorList>
    </citation>
    <scope>NUCLEOTIDE SEQUENCE [LARGE SCALE GENOMIC DNA]</scope>
    <source>
        <strain evidence="4">JCM 18303</strain>
    </source>
</reference>
<evidence type="ECO:0000313" key="4">
    <source>
        <dbReference type="Proteomes" id="UP001428817"/>
    </source>
</evidence>
<feature type="transmembrane region" description="Helical" evidence="1">
    <location>
        <begin position="104"/>
        <end position="134"/>
    </location>
</feature>
<feature type="transmembrane region" description="Helical" evidence="1">
    <location>
        <begin position="53"/>
        <end position="73"/>
    </location>
</feature>
<feature type="domain" description="DUF1468" evidence="2">
    <location>
        <begin position="24"/>
        <end position="168"/>
    </location>
</feature>
<feature type="transmembrane region" description="Helical" evidence="1">
    <location>
        <begin position="146"/>
        <end position="165"/>
    </location>
</feature>
<evidence type="ECO:0000313" key="3">
    <source>
        <dbReference type="EMBL" id="GAA5152895.1"/>
    </source>
</evidence>
<dbReference type="InterPro" id="IPR009936">
    <property type="entry name" value="DUF1468"/>
</dbReference>
<dbReference type="EMBL" id="BAABJP010000008">
    <property type="protein sequence ID" value="GAA5152895.1"/>
    <property type="molecule type" value="Genomic_DNA"/>
</dbReference>
<sequence>MSAPETTRAPERRSWLREHSELGISLLLLVTGVLVLTDTALETRGGGGGADPLGPHAVPLVVGIGLLVLAAVLTVDVLRGGHGEAELGEDIDLSTPPDVRTLGMLAGVLVATAALIPIVGWPLAGFVLFWGTSYALGSRHPRRDPLIAAGVSLTTWIVFDALLGVELPGGPLMGVFG</sequence>
<keyword evidence="1" id="KW-0472">Membrane</keyword>
<keyword evidence="4" id="KW-1185">Reference proteome</keyword>
<keyword evidence="1" id="KW-1133">Transmembrane helix</keyword>
<comment type="caution">
    <text evidence="3">The sequence shown here is derived from an EMBL/GenBank/DDBJ whole genome shotgun (WGS) entry which is preliminary data.</text>
</comment>
<gene>
    <name evidence="3" type="ORF">GCM10023321_22290</name>
</gene>
<dbReference type="RefSeq" id="WP_185061996.1">
    <property type="nucleotide sequence ID" value="NZ_BAABJP010000008.1"/>
</dbReference>
<proteinExistence type="predicted"/>
<accession>A0ABP9PW69</accession>
<dbReference type="Proteomes" id="UP001428817">
    <property type="component" value="Unassembled WGS sequence"/>
</dbReference>
<evidence type="ECO:0000256" key="1">
    <source>
        <dbReference type="SAM" id="Phobius"/>
    </source>
</evidence>
<organism evidence="3 4">
    <name type="scientific">Pseudonocardia eucalypti</name>
    <dbReference type="NCBI Taxonomy" id="648755"/>
    <lineage>
        <taxon>Bacteria</taxon>
        <taxon>Bacillati</taxon>
        <taxon>Actinomycetota</taxon>
        <taxon>Actinomycetes</taxon>
        <taxon>Pseudonocardiales</taxon>
        <taxon>Pseudonocardiaceae</taxon>
        <taxon>Pseudonocardia</taxon>
    </lineage>
</organism>
<evidence type="ECO:0000259" key="2">
    <source>
        <dbReference type="Pfam" id="PF07331"/>
    </source>
</evidence>
<keyword evidence="1" id="KW-0812">Transmembrane</keyword>